<dbReference type="InterPro" id="IPR038460">
    <property type="entry name" value="AcetylCoA_hyd_C_sf"/>
</dbReference>
<dbReference type="EMBL" id="CP012672">
    <property type="protein sequence ID" value="AUX37504.1"/>
    <property type="molecule type" value="Genomic_DNA"/>
</dbReference>
<dbReference type="Gene3D" id="3.30.750.70">
    <property type="entry name" value="4-hydroxybutyrate coenzyme like domains"/>
    <property type="match status" value="1"/>
</dbReference>
<dbReference type="Pfam" id="PF00583">
    <property type="entry name" value="Acetyltransf_1"/>
    <property type="match status" value="1"/>
</dbReference>
<comment type="similarity">
    <text evidence="1">Belongs to the acetyl-CoA hydrolase/transferase family.</text>
</comment>
<dbReference type="PANTHER" id="PTHR21432:SF20">
    <property type="entry name" value="ACETYL-COA HYDROLASE"/>
    <property type="match status" value="1"/>
</dbReference>
<keyword evidence="4" id="KW-0378">Hydrolase</keyword>
<evidence type="ECO:0000256" key="1">
    <source>
        <dbReference type="ARBA" id="ARBA00009632"/>
    </source>
</evidence>
<dbReference type="SUPFAM" id="SSF55729">
    <property type="entry name" value="Acyl-CoA N-acyltransferases (Nat)"/>
    <property type="match status" value="1"/>
</dbReference>
<feature type="domain" description="N-acetyltransferase" evidence="3">
    <location>
        <begin position="463"/>
        <end position="619"/>
    </location>
</feature>
<dbReference type="GO" id="GO:0016747">
    <property type="term" value="F:acyltransferase activity, transferring groups other than amino-acyl groups"/>
    <property type="evidence" value="ECO:0007669"/>
    <property type="project" value="InterPro"/>
</dbReference>
<evidence type="ECO:0000313" key="4">
    <source>
        <dbReference type="EMBL" id="AUX37504.1"/>
    </source>
</evidence>
<dbReference type="InterPro" id="IPR016181">
    <property type="entry name" value="Acyl_CoA_acyltransferase"/>
</dbReference>
<accession>A0A4P2R380</accession>
<dbReference type="AlphaFoldDB" id="A0A4P2R380"/>
<dbReference type="InterPro" id="IPR037171">
    <property type="entry name" value="NagB/RpiA_transferase-like"/>
</dbReference>
<evidence type="ECO:0000259" key="3">
    <source>
        <dbReference type="PROSITE" id="PS51186"/>
    </source>
</evidence>
<dbReference type="InterPro" id="IPR046433">
    <property type="entry name" value="ActCoA_hydro"/>
</dbReference>
<dbReference type="PROSITE" id="PS51186">
    <property type="entry name" value="GNAT"/>
    <property type="match status" value="1"/>
</dbReference>
<dbReference type="InterPro" id="IPR000182">
    <property type="entry name" value="GNAT_dom"/>
</dbReference>
<protein>
    <submittedName>
        <fullName evidence="4">Acetyl-CoA hydrolase</fullName>
    </submittedName>
</protein>
<dbReference type="InterPro" id="IPR026888">
    <property type="entry name" value="AcetylCoA_hyd_C"/>
</dbReference>
<dbReference type="InterPro" id="IPR003702">
    <property type="entry name" value="ActCoA_hydro_N"/>
</dbReference>
<evidence type="ECO:0000256" key="2">
    <source>
        <dbReference type="ARBA" id="ARBA00022679"/>
    </source>
</evidence>
<dbReference type="Pfam" id="PF02550">
    <property type="entry name" value="AcetylCoA_hydro"/>
    <property type="match status" value="1"/>
</dbReference>
<dbReference type="GO" id="GO:0016787">
    <property type="term" value="F:hydrolase activity"/>
    <property type="evidence" value="ECO:0007669"/>
    <property type="project" value="UniProtKB-KW"/>
</dbReference>
<dbReference type="Gene3D" id="3.40.1080.10">
    <property type="entry name" value="Glutaconate Coenzyme A-transferase"/>
    <property type="match status" value="1"/>
</dbReference>
<dbReference type="GO" id="GO:0008775">
    <property type="term" value="F:acetate CoA-transferase activity"/>
    <property type="evidence" value="ECO:0007669"/>
    <property type="project" value="InterPro"/>
</dbReference>
<sequence length="636" mass="69854">MQQTVTDWQTRFADKITTAEQAIRAIPRGRRILVGSGAAEPSDLVNAMVESGGHLADNEIVHLMTEGPAPYVRPGLERRFRHTAFFIGQNVREAIHEGRADFMPVFLSEIPDLILSRRVRIDVALIQVSPPDAHGFVSLGVSVDIVRAAVDAADLILAEVNPRMPRTHGDSFLHVDRITHLVPVDRELPERQAEPLDEIDRAIGRHVASLVPDGATLQTGIGKIPNAALAALEGRSDLGVHTEMLSDGVMDLVRRGVITNRRKTLLPGKLVTSFLLGSRAVYAWAHDNPMIEMRGSAFTNDPLTIARNDRMIAINAALAVDLTGQVAADTLLGRFFSGIGGQVDFIRGAARSRGGKPIIALRSTAKDGKISRIQPAFEQGAGIVTSRGDVHYVVTEHGVADLWGRNIRQRALALIEIAHPDHRAELLAAAKQRRYVFVDQVISRADYPWQETRAARLPSGDELLCRPVRLSDEAALQDLFYRLSDESTYRRFMSHKREHPHEEMQQLVNLDYEQNMAIVACVGPEHETIIGMARYDVDPKNNLADVAFVVRDEWQGKGVGTLLMRRMAEIARARGISGFEADVLLTNKAMMRVLEKSGLRLCLDLQAGVYHVTAHFEAIAAGAPAAGPSSPGPRHA</sequence>
<dbReference type="Pfam" id="PF13336">
    <property type="entry name" value="AcetylCoA_hyd_C"/>
    <property type="match status" value="1"/>
</dbReference>
<gene>
    <name evidence="4" type="ORF">SOCE836_097290</name>
</gene>
<dbReference type="SUPFAM" id="SSF100950">
    <property type="entry name" value="NagB/RpiA/CoA transferase-like"/>
    <property type="match status" value="2"/>
</dbReference>
<dbReference type="Proteomes" id="UP000295497">
    <property type="component" value="Chromosome"/>
</dbReference>
<proteinExistence type="inferred from homology"/>
<name>A0A4P2R380_SORCE</name>
<dbReference type="CDD" id="cd04301">
    <property type="entry name" value="NAT_SF"/>
    <property type="match status" value="1"/>
</dbReference>
<dbReference type="PANTHER" id="PTHR21432">
    <property type="entry name" value="ACETYL-COA HYDROLASE-RELATED"/>
    <property type="match status" value="1"/>
</dbReference>
<keyword evidence="2" id="KW-0808">Transferase</keyword>
<organism evidence="4 5">
    <name type="scientific">Sorangium cellulosum</name>
    <name type="common">Polyangium cellulosum</name>
    <dbReference type="NCBI Taxonomy" id="56"/>
    <lineage>
        <taxon>Bacteria</taxon>
        <taxon>Pseudomonadati</taxon>
        <taxon>Myxococcota</taxon>
        <taxon>Polyangia</taxon>
        <taxon>Polyangiales</taxon>
        <taxon>Polyangiaceae</taxon>
        <taxon>Sorangium</taxon>
    </lineage>
</organism>
<reference evidence="4 5" key="1">
    <citation type="submission" date="2015-09" db="EMBL/GenBank/DDBJ databases">
        <title>Sorangium comparison.</title>
        <authorList>
            <person name="Zaburannyi N."/>
            <person name="Bunk B."/>
            <person name="Overmann J."/>
            <person name="Mueller R."/>
        </authorList>
    </citation>
    <scope>NUCLEOTIDE SEQUENCE [LARGE SCALE GENOMIC DNA]</scope>
    <source>
        <strain evidence="4 5">So ce836</strain>
    </source>
</reference>
<dbReference type="Gene3D" id="3.40.1080.20">
    <property type="entry name" value="Acetyl-CoA hydrolase/transferase C-terminal domain"/>
    <property type="match status" value="1"/>
</dbReference>
<evidence type="ECO:0000313" key="5">
    <source>
        <dbReference type="Proteomes" id="UP000295497"/>
    </source>
</evidence>
<dbReference type="Gene3D" id="3.40.630.30">
    <property type="match status" value="1"/>
</dbReference>
<dbReference type="GO" id="GO:0006083">
    <property type="term" value="P:acetate metabolic process"/>
    <property type="evidence" value="ECO:0007669"/>
    <property type="project" value="InterPro"/>
</dbReference>